<comment type="caution">
    <text evidence="2">The sequence shown here is derived from an EMBL/GenBank/DDBJ whole genome shotgun (WGS) entry which is preliminary data.</text>
</comment>
<keyword evidence="3" id="KW-1185">Reference proteome</keyword>
<organism evidence="2 3">
    <name type="scientific">Chionoecetes opilio</name>
    <name type="common">Atlantic snow crab</name>
    <name type="synonym">Cancer opilio</name>
    <dbReference type="NCBI Taxonomy" id="41210"/>
    <lineage>
        <taxon>Eukaryota</taxon>
        <taxon>Metazoa</taxon>
        <taxon>Ecdysozoa</taxon>
        <taxon>Arthropoda</taxon>
        <taxon>Crustacea</taxon>
        <taxon>Multicrustacea</taxon>
        <taxon>Malacostraca</taxon>
        <taxon>Eumalacostraca</taxon>
        <taxon>Eucarida</taxon>
        <taxon>Decapoda</taxon>
        <taxon>Pleocyemata</taxon>
        <taxon>Brachyura</taxon>
        <taxon>Eubrachyura</taxon>
        <taxon>Majoidea</taxon>
        <taxon>Majidae</taxon>
        <taxon>Chionoecetes</taxon>
    </lineage>
</organism>
<feature type="compositionally biased region" description="Basic and acidic residues" evidence="1">
    <location>
        <begin position="93"/>
        <end position="103"/>
    </location>
</feature>
<dbReference type="Proteomes" id="UP000770661">
    <property type="component" value="Unassembled WGS sequence"/>
</dbReference>
<name>A0A8J4YBL0_CHIOP</name>
<evidence type="ECO:0000256" key="1">
    <source>
        <dbReference type="SAM" id="MobiDB-lite"/>
    </source>
</evidence>
<sequence length="134" mass="15178">MACERRSTDVVWLLEKSPTSSFPGNRLPSRGEVSRCFFSHHKIQRGSFLLQQLLPLRRFWESVATCEHSDVDVSGGGRKDPNCTGVGAPWGIRPEDREKEIKRSLPRQPRRHVHIAHSKARERRSPGRKGLSGG</sequence>
<accession>A0A8J4YBL0</accession>
<feature type="compositionally biased region" description="Basic and acidic residues" evidence="1">
    <location>
        <begin position="69"/>
        <end position="81"/>
    </location>
</feature>
<feature type="compositionally biased region" description="Basic residues" evidence="1">
    <location>
        <begin position="104"/>
        <end position="122"/>
    </location>
</feature>
<feature type="region of interest" description="Disordered" evidence="1">
    <location>
        <begin position="69"/>
        <end position="134"/>
    </location>
</feature>
<evidence type="ECO:0000313" key="2">
    <source>
        <dbReference type="EMBL" id="KAG0720281.1"/>
    </source>
</evidence>
<evidence type="ECO:0000313" key="3">
    <source>
        <dbReference type="Proteomes" id="UP000770661"/>
    </source>
</evidence>
<proteinExistence type="predicted"/>
<reference evidence="2" key="1">
    <citation type="submission" date="2020-07" db="EMBL/GenBank/DDBJ databases">
        <title>The High-quality genome of the commercially important snow crab, Chionoecetes opilio.</title>
        <authorList>
            <person name="Jeong J.-H."/>
            <person name="Ryu S."/>
        </authorList>
    </citation>
    <scope>NUCLEOTIDE SEQUENCE</scope>
    <source>
        <strain evidence="2">MADBK_172401_WGS</strain>
        <tissue evidence="2">Digestive gland</tissue>
    </source>
</reference>
<dbReference type="OrthoDB" id="6818826at2759"/>
<dbReference type="EMBL" id="JACEEZ010013136">
    <property type="protein sequence ID" value="KAG0720281.1"/>
    <property type="molecule type" value="Genomic_DNA"/>
</dbReference>
<protein>
    <submittedName>
        <fullName evidence="2">Uncharacterized protein</fullName>
    </submittedName>
</protein>
<gene>
    <name evidence="2" type="ORF">GWK47_048843</name>
</gene>
<dbReference type="AlphaFoldDB" id="A0A8J4YBL0"/>